<dbReference type="Proteomes" id="UP000827976">
    <property type="component" value="Chromosome 4"/>
</dbReference>
<organism evidence="1 2">
    <name type="scientific">Dioscorea alata</name>
    <name type="common">Purple yam</name>
    <dbReference type="NCBI Taxonomy" id="55571"/>
    <lineage>
        <taxon>Eukaryota</taxon>
        <taxon>Viridiplantae</taxon>
        <taxon>Streptophyta</taxon>
        <taxon>Embryophyta</taxon>
        <taxon>Tracheophyta</taxon>
        <taxon>Spermatophyta</taxon>
        <taxon>Magnoliopsida</taxon>
        <taxon>Liliopsida</taxon>
        <taxon>Dioscoreales</taxon>
        <taxon>Dioscoreaceae</taxon>
        <taxon>Dioscorea</taxon>
    </lineage>
</organism>
<protein>
    <submittedName>
        <fullName evidence="1">Uncharacterized protein</fullName>
    </submittedName>
</protein>
<evidence type="ECO:0000313" key="2">
    <source>
        <dbReference type="Proteomes" id="UP000827976"/>
    </source>
</evidence>
<accession>A0ACB7WGJ5</accession>
<evidence type="ECO:0000313" key="1">
    <source>
        <dbReference type="EMBL" id="KAH7687022.1"/>
    </source>
</evidence>
<gene>
    <name evidence="1" type="ORF">IHE45_04G142400</name>
</gene>
<sequence length="52" mass="5913">MEFVEFKIMTVILWSNTCKKAEKSKFLFTSNSVVHGPMASFIHIIALSLHSI</sequence>
<keyword evidence="2" id="KW-1185">Reference proteome</keyword>
<dbReference type="EMBL" id="CM037014">
    <property type="protein sequence ID" value="KAH7687022.1"/>
    <property type="molecule type" value="Genomic_DNA"/>
</dbReference>
<reference evidence="2" key="1">
    <citation type="journal article" date="2022" name="Nat. Commun.">
        <title>Chromosome evolution and the genetic basis of agronomically important traits in greater yam.</title>
        <authorList>
            <person name="Bredeson J.V."/>
            <person name="Lyons J.B."/>
            <person name="Oniyinde I.O."/>
            <person name="Okereke N.R."/>
            <person name="Kolade O."/>
            <person name="Nnabue I."/>
            <person name="Nwadili C.O."/>
            <person name="Hribova E."/>
            <person name="Parker M."/>
            <person name="Nwogha J."/>
            <person name="Shu S."/>
            <person name="Carlson J."/>
            <person name="Kariba R."/>
            <person name="Muthemba S."/>
            <person name="Knop K."/>
            <person name="Barton G.J."/>
            <person name="Sherwood A.V."/>
            <person name="Lopez-Montes A."/>
            <person name="Asiedu R."/>
            <person name="Jamnadass R."/>
            <person name="Muchugi A."/>
            <person name="Goodstein D."/>
            <person name="Egesi C.N."/>
            <person name="Featherston J."/>
            <person name="Asfaw A."/>
            <person name="Simpson G.G."/>
            <person name="Dolezel J."/>
            <person name="Hendre P.S."/>
            <person name="Van Deynze A."/>
            <person name="Kumar P.L."/>
            <person name="Obidiegwu J.E."/>
            <person name="Bhattacharjee R."/>
            <person name="Rokhsar D.S."/>
        </authorList>
    </citation>
    <scope>NUCLEOTIDE SEQUENCE [LARGE SCALE GENOMIC DNA]</scope>
    <source>
        <strain evidence="2">cv. TDa95/00328</strain>
    </source>
</reference>
<comment type="caution">
    <text evidence="1">The sequence shown here is derived from an EMBL/GenBank/DDBJ whole genome shotgun (WGS) entry which is preliminary data.</text>
</comment>
<name>A0ACB7WGJ5_DIOAL</name>
<proteinExistence type="predicted"/>